<feature type="chain" id="PRO_5023041853" evidence="1">
    <location>
        <begin position="21"/>
        <end position="71"/>
    </location>
</feature>
<dbReference type="RefSeq" id="WP_150557312.1">
    <property type="nucleotide sequence ID" value="NZ_CABPSC010000021.1"/>
</dbReference>
<evidence type="ECO:0000256" key="1">
    <source>
        <dbReference type="SAM" id="SignalP"/>
    </source>
</evidence>
<reference evidence="2 3" key="1">
    <citation type="submission" date="2019-08" db="EMBL/GenBank/DDBJ databases">
        <authorList>
            <person name="Peeters C."/>
        </authorList>
    </citation>
    <scope>NUCLEOTIDE SEQUENCE [LARGE SCALE GENOMIC DNA]</scope>
    <source>
        <strain evidence="2 3">LMG 31109</strain>
    </source>
</reference>
<dbReference type="Proteomes" id="UP000367825">
    <property type="component" value="Unassembled WGS sequence"/>
</dbReference>
<feature type="signal peptide" evidence="1">
    <location>
        <begin position="1"/>
        <end position="20"/>
    </location>
</feature>
<proteinExistence type="predicted"/>
<gene>
    <name evidence="2" type="ORF">PNO31109_04112</name>
</gene>
<keyword evidence="3" id="KW-1185">Reference proteome</keyword>
<evidence type="ECO:0000313" key="2">
    <source>
        <dbReference type="EMBL" id="VVE40175.1"/>
    </source>
</evidence>
<sequence length="71" mass="7356">MAARIARNAAIAMLSSPAIAAMVMSAMPATPAMGLAISVLPLPPGTVTRPWHGRQRRGLPARAIGWIGRIG</sequence>
<evidence type="ECO:0000313" key="3">
    <source>
        <dbReference type="Proteomes" id="UP000367825"/>
    </source>
</evidence>
<dbReference type="AlphaFoldDB" id="A0A5E4XVU2"/>
<keyword evidence="1" id="KW-0732">Signal</keyword>
<protein>
    <submittedName>
        <fullName evidence="2">Uncharacterized protein</fullName>
    </submittedName>
</protein>
<dbReference type="EMBL" id="CABPSC010000021">
    <property type="protein sequence ID" value="VVE40175.1"/>
    <property type="molecule type" value="Genomic_DNA"/>
</dbReference>
<accession>A0A5E4XVU2</accession>
<organism evidence="2 3">
    <name type="scientific">Pandoraea nosoerga</name>
    <dbReference type="NCBI Taxonomy" id="2508296"/>
    <lineage>
        <taxon>Bacteria</taxon>
        <taxon>Pseudomonadati</taxon>
        <taxon>Pseudomonadota</taxon>
        <taxon>Betaproteobacteria</taxon>
        <taxon>Burkholderiales</taxon>
        <taxon>Burkholderiaceae</taxon>
        <taxon>Pandoraea</taxon>
    </lineage>
</organism>
<name>A0A5E4XVU2_9BURK</name>